<name>A0A433D4B2_9FUNG</name>
<evidence type="ECO:0000313" key="3">
    <source>
        <dbReference type="Proteomes" id="UP000268093"/>
    </source>
</evidence>
<gene>
    <name evidence="2" type="ORF">BC936DRAFT_147889</name>
</gene>
<accession>A0A433D4B2</accession>
<protein>
    <submittedName>
        <fullName evidence="2">Uncharacterized protein</fullName>
    </submittedName>
</protein>
<reference evidence="2 3" key="1">
    <citation type="journal article" date="2018" name="New Phytol.">
        <title>Phylogenomics of Endogonaceae and evolution of mycorrhizas within Mucoromycota.</title>
        <authorList>
            <person name="Chang Y."/>
            <person name="Desiro A."/>
            <person name="Na H."/>
            <person name="Sandor L."/>
            <person name="Lipzen A."/>
            <person name="Clum A."/>
            <person name="Barry K."/>
            <person name="Grigoriev I.V."/>
            <person name="Martin F.M."/>
            <person name="Stajich J.E."/>
            <person name="Smith M.E."/>
            <person name="Bonito G."/>
            <person name="Spatafora J.W."/>
        </authorList>
    </citation>
    <scope>NUCLEOTIDE SEQUENCE [LARGE SCALE GENOMIC DNA]</scope>
    <source>
        <strain evidence="2 3">GMNB39</strain>
    </source>
</reference>
<dbReference type="Proteomes" id="UP000268093">
    <property type="component" value="Unassembled WGS sequence"/>
</dbReference>
<evidence type="ECO:0000256" key="1">
    <source>
        <dbReference type="SAM" id="MobiDB-lite"/>
    </source>
</evidence>
<comment type="caution">
    <text evidence="2">The sequence shown here is derived from an EMBL/GenBank/DDBJ whole genome shotgun (WGS) entry which is preliminary data.</text>
</comment>
<feature type="region of interest" description="Disordered" evidence="1">
    <location>
        <begin position="48"/>
        <end position="73"/>
    </location>
</feature>
<sequence>MSERLLAFIIRSASSRGKESPLHEKQALPTTRLWYKMRKKVKTMIRGAVSAHGSKAKAVGRGVPSAKSVEPQD</sequence>
<dbReference type="AlphaFoldDB" id="A0A433D4B2"/>
<organism evidence="2 3">
    <name type="scientific">Jimgerdemannia flammicorona</name>
    <dbReference type="NCBI Taxonomy" id="994334"/>
    <lineage>
        <taxon>Eukaryota</taxon>
        <taxon>Fungi</taxon>
        <taxon>Fungi incertae sedis</taxon>
        <taxon>Mucoromycota</taxon>
        <taxon>Mucoromycotina</taxon>
        <taxon>Endogonomycetes</taxon>
        <taxon>Endogonales</taxon>
        <taxon>Endogonaceae</taxon>
        <taxon>Jimgerdemannia</taxon>
    </lineage>
</organism>
<keyword evidence="3" id="KW-1185">Reference proteome</keyword>
<proteinExistence type="predicted"/>
<evidence type="ECO:0000313" key="2">
    <source>
        <dbReference type="EMBL" id="RUP45665.1"/>
    </source>
</evidence>
<dbReference type="EMBL" id="RBNI01006927">
    <property type="protein sequence ID" value="RUP45665.1"/>
    <property type="molecule type" value="Genomic_DNA"/>
</dbReference>